<proteinExistence type="predicted"/>
<dbReference type="Proteomes" id="UP000039865">
    <property type="component" value="Unassembled WGS sequence"/>
</dbReference>
<reference evidence="2 3" key="1">
    <citation type="submission" date="2014-06" db="EMBL/GenBank/DDBJ databases">
        <authorList>
            <person name="Swart Estienne"/>
        </authorList>
    </citation>
    <scope>NUCLEOTIDE SEQUENCE [LARGE SCALE GENOMIC DNA]</scope>
    <source>
        <strain evidence="2 3">130c</strain>
    </source>
</reference>
<organism evidence="2 3">
    <name type="scientific">Stylonychia lemnae</name>
    <name type="common">Ciliate</name>
    <dbReference type="NCBI Taxonomy" id="5949"/>
    <lineage>
        <taxon>Eukaryota</taxon>
        <taxon>Sar</taxon>
        <taxon>Alveolata</taxon>
        <taxon>Ciliophora</taxon>
        <taxon>Intramacronucleata</taxon>
        <taxon>Spirotrichea</taxon>
        <taxon>Stichotrichia</taxon>
        <taxon>Sporadotrichida</taxon>
        <taxon>Oxytrichidae</taxon>
        <taxon>Stylonychinae</taxon>
        <taxon>Stylonychia</taxon>
    </lineage>
</organism>
<evidence type="ECO:0000313" key="3">
    <source>
        <dbReference type="Proteomes" id="UP000039865"/>
    </source>
</evidence>
<dbReference type="EMBL" id="CCKQ01014526">
    <property type="protein sequence ID" value="CDW86297.1"/>
    <property type="molecule type" value="Genomic_DNA"/>
</dbReference>
<evidence type="ECO:0000256" key="1">
    <source>
        <dbReference type="SAM" id="MobiDB-lite"/>
    </source>
</evidence>
<feature type="region of interest" description="Disordered" evidence="1">
    <location>
        <begin position="49"/>
        <end position="99"/>
    </location>
</feature>
<feature type="compositionally biased region" description="Basic and acidic residues" evidence="1">
    <location>
        <begin position="77"/>
        <end position="87"/>
    </location>
</feature>
<sequence>MNGYELTEQDVRQLNEYFMITNDVDSLQRYLEAIPNLFQLFEQQGLPIPKHHGQGVQLGEVGSDKVKNRPSGFNSEPKSDRINDRRSYNAFGNPNGSIR</sequence>
<dbReference type="AlphaFoldDB" id="A0A078AYK9"/>
<accession>A0A078AYK9</accession>
<gene>
    <name evidence="2" type="primary">Contig4023.g4310</name>
    <name evidence="2" type="ORF">STYLEM_15391</name>
</gene>
<protein>
    <submittedName>
        <fullName evidence="2">Uncharacterized protein</fullName>
    </submittedName>
</protein>
<evidence type="ECO:0000313" key="2">
    <source>
        <dbReference type="EMBL" id="CDW86297.1"/>
    </source>
</evidence>
<keyword evidence="3" id="KW-1185">Reference proteome</keyword>
<feature type="compositionally biased region" description="Polar residues" evidence="1">
    <location>
        <begin position="90"/>
        <end position="99"/>
    </location>
</feature>
<name>A0A078AYK9_STYLE</name>
<dbReference type="InParanoid" id="A0A078AYK9"/>